<protein>
    <submittedName>
        <fullName evidence="1">Uncharacterized protein</fullName>
    </submittedName>
</protein>
<name>X1RL41_9ZZZZ</name>
<organism evidence="1">
    <name type="scientific">marine sediment metagenome</name>
    <dbReference type="NCBI Taxonomy" id="412755"/>
    <lineage>
        <taxon>unclassified sequences</taxon>
        <taxon>metagenomes</taxon>
        <taxon>ecological metagenomes</taxon>
    </lineage>
</organism>
<proteinExistence type="predicted"/>
<dbReference type="EMBL" id="BARW01005615">
    <property type="protein sequence ID" value="GAI81358.1"/>
    <property type="molecule type" value="Genomic_DNA"/>
</dbReference>
<gene>
    <name evidence="1" type="ORF">S12H4_12086</name>
</gene>
<dbReference type="AlphaFoldDB" id="X1RL41"/>
<accession>X1RL41</accession>
<evidence type="ECO:0000313" key="1">
    <source>
        <dbReference type="EMBL" id="GAI81358.1"/>
    </source>
</evidence>
<feature type="non-terminal residue" evidence="1">
    <location>
        <position position="1"/>
    </location>
</feature>
<sequence>PLGYIKSISFICYPFAYGNPNKPKKMSELEKRQIEKGDLSCLINNQQDANILYKRIIKLYHQRDMVYLVKPKTLRYWLKSIALRDANEVFRDLVNSGY</sequence>
<reference evidence="1" key="1">
    <citation type="journal article" date="2014" name="Front. Microbiol.">
        <title>High frequency of phylogenetically diverse reductive dehalogenase-homologous genes in deep subseafloor sedimentary metagenomes.</title>
        <authorList>
            <person name="Kawai M."/>
            <person name="Futagami T."/>
            <person name="Toyoda A."/>
            <person name="Takaki Y."/>
            <person name="Nishi S."/>
            <person name="Hori S."/>
            <person name="Arai W."/>
            <person name="Tsubouchi T."/>
            <person name="Morono Y."/>
            <person name="Uchiyama I."/>
            <person name="Ito T."/>
            <person name="Fujiyama A."/>
            <person name="Inagaki F."/>
            <person name="Takami H."/>
        </authorList>
    </citation>
    <scope>NUCLEOTIDE SEQUENCE</scope>
    <source>
        <strain evidence="1">Expedition CK06-06</strain>
    </source>
</reference>
<comment type="caution">
    <text evidence="1">The sequence shown here is derived from an EMBL/GenBank/DDBJ whole genome shotgun (WGS) entry which is preliminary data.</text>
</comment>